<proteinExistence type="predicted"/>
<dbReference type="AlphaFoldDB" id="A0A7X5HTK1"/>
<sequence>MKTKKQGLDEMQKQNRDRIGNQTFLLLAYLLLLDMGLYGFGFRWLPYPVNTMVLFLLASGSYTLRLILHNSYVGPSNGRERRGAKTVLLLLAATLLGVALGMGIPRLLQEAGTRSPSATDGGGAQILLVMALVFLAISGVTALIRHRQNKREE</sequence>
<comment type="caution">
    <text evidence="2">The sequence shown here is derived from an EMBL/GenBank/DDBJ whole genome shotgun (WGS) entry which is preliminary data.</text>
</comment>
<organism evidence="2 3">
    <name type="scientific">Anaerotalea alkaliphila</name>
    <dbReference type="NCBI Taxonomy" id="2662126"/>
    <lineage>
        <taxon>Bacteria</taxon>
        <taxon>Bacillati</taxon>
        <taxon>Bacillota</taxon>
        <taxon>Clostridia</taxon>
        <taxon>Eubacteriales</taxon>
        <taxon>Anaerotalea</taxon>
    </lineage>
</organism>
<dbReference type="EMBL" id="JAAEEH010000002">
    <property type="protein sequence ID" value="NDL66412.1"/>
    <property type="molecule type" value="Genomic_DNA"/>
</dbReference>
<keyword evidence="3" id="KW-1185">Reference proteome</keyword>
<evidence type="ECO:0000313" key="3">
    <source>
        <dbReference type="Proteomes" id="UP000461585"/>
    </source>
</evidence>
<feature type="transmembrane region" description="Helical" evidence="1">
    <location>
        <begin position="124"/>
        <end position="144"/>
    </location>
</feature>
<dbReference type="RefSeq" id="WP_162369139.1">
    <property type="nucleotide sequence ID" value="NZ_JAAEEH010000002.1"/>
</dbReference>
<reference evidence="2 3" key="1">
    <citation type="submission" date="2020-01" db="EMBL/GenBank/DDBJ databases">
        <title>Anaeroalcalibacter tamaniensis gen. nov., sp. nov., moderately halophilic strictly anaerobic fermenter bacterium from mud volcano of Taman peninsula.</title>
        <authorList>
            <person name="Frolova A."/>
            <person name="Merkel A.Y."/>
            <person name="Slobodkin A.I."/>
        </authorList>
    </citation>
    <scope>NUCLEOTIDE SEQUENCE [LARGE SCALE GENOMIC DNA]</scope>
    <source>
        <strain evidence="2 3">F-3ap</strain>
    </source>
</reference>
<name>A0A7X5HTK1_9FIRM</name>
<evidence type="ECO:0000313" key="2">
    <source>
        <dbReference type="EMBL" id="NDL66412.1"/>
    </source>
</evidence>
<protein>
    <submittedName>
        <fullName evidence="2">Uncharacterized protein</fullName>
    </submittedName>
</protein>
<keyword evidence="1" id="KW-0812">Transmembrane</keyword>
<feature type="transmembrane region" description="Helical" evidence="1">
    <location>
        <begin position="87"/>
        <end position="104"/>
    </location>
</feature>
<dbReference type="SUPFAM" id="SSF103473">
    <property type="entry name" value="MFS general substrate transporter"/>
    <property type="match status" value="1"/>
</dbReference>
<gene>
    <name evidence="2" type="ORF">GXN74_01445</name>
</gene>
<accession>A0A7X5HTK1</accession>
<feature type="transmembrane region" description="Helical" evidence="1">
    <location>
        <begin position="47"/>
        <end position="67"/>
    </location>
</feature>
<feature type="transmembrane region" description="Helical" evidence="1">
    <location>
        <begin position="21"/>
        <end position="41"/>
    </location>
</feature>
<keyword evidence="1" id="KW-1133">Transmembrane helix</keyword>
<evidence type="ECO:0000256" key="1">
    <source>
        <dbReference type="SAM" id="Phobius"/>
    </source>
</evidence>
<dbReference type="InterPro" id="IPR036259">
    <property type="entry name" value="MFS_trans_sf"/>
</dbReference>
<keyword evidence="1" id="KW-0472">Membrane</keyword>
<dbReference type="Proteomes" id="UP000461585">
    <property type="component" value="Unassembled WGS sequence"/>
</dbReference>